<sequence length="90" mass="10039">MNNKRRAEIKRLRELLEEISGPIAEIKESMESLRDEEQESYDNMPESLQGGAKGEAAEKAVSDLDTAVDGMDEIESKLTEIQEALEEAAQ</sequence>
<protein>
    <submittedName>
        <fullName evidence="2">Uncharacterized protein</fullName>
    </submittedName>
</protein>
<dbReference type="RefSeq" id="WP_061505187.1">
    <property type="nucleotide sequence ID" value="NZ_BAPF01000006.1"/>
</dbReference>
<feature type="region of interest" description="Disordered" evidence="1">
    <location>
        <begin position="28"/>
        <end position="58"/>
    </location>
</feature>
<evidence type="ECO:0000256" key="1">
    <source>
        <dbReference type="SAM" id="MobiDB-lite"/>
    </source>
</evidence>
<dbReference type="InterPro" id="IPR036689">
    <property type="entry name" value="ESAT-6-like_sf"/>
</dbReference>
<proteinExistence type="predicted"/>
<reference evidence="2" key="1">
    <citation type="submission" date="2013-04" db="EMBL/GenBank/DDBJ databases">
        <title>The genome sequencing project of 58 acetic acid bacteria.</title>
        <authorList>
            <person name="Okamoto-Kainuma A."/>
            <person name="Ishikawa M."/>
            <person name="Umino S."/>
            <person name="Koizumi Y."/>
            <person name="Shiwa Y."/>
            <person name="Yoshikawa H."/>
            <person name="Matsutani M."/>
            <person name="Matsushita K."/>
        </authorList>
    </citation>
    <scope>NUCLEOTIDE SEQUENCE</scope>
    <source>
        <strain evidence="2">DSM 14337</strain>
    </source>
</reference>
<dbReference type="GeneID" id="29556386"/>
<evidence type="ECO:0000313" key="3">
    <source>
        <dbReference type="Proteomes" id="UP001065047"/>
    </source>
</evidence>
<name>A0ABQ0PPU9_9PROT</name>
<comment type="caution">
    <text evidence="2">The sequence shown here is derived from an EMBL/GenBank/DDBJ whole genome shotgun (WGS) entry which is preliminary data.</text>
</comment>
<keyword evidence="3" id="KW-1185">Reference proteome</keyword>
<organism evidence="2 3">
    <name type="scientific">Acetobacter malorum DSM 14337</name>
    <dbReference type="NCBI Taxonomy" id="1307910"/>
    <lineage>
        <taxon>Bacteria</taxon>
        <taxon>Pseudomonadati</taxon>
        <taxon>Pseudomonadota</taxon>
        <taxon>Alphaproteobacteria</taxon>
        <taxon>Acetobacterales</taxon>
        <taxon>Acetobacteraceae</taxon>
        <taxon>Acetobacter</taxon>
    </lineage>
</organism>
<dbReference type="SUPFAM" id="SSF140453">
    <property type="entry name" value="EsxAB dimer-like"/>
    <property type="match status" value="1"/>
</dbReference>
<dbReference type="EMBL" id="BAPF01000006">
    <property type="protein sequence ID" value="GBQ77208.1"/>
    <property type="molecule type" value="Genomic_DNA"/>
</dbReference>
<gene>
    <name evidence="2" type="ORF">AA14337_0750</name>
</gene>
<accession>A0ABQ0PPU9</accession>
<dbReference type="Proteomes" id="UP001065047">
    <property type="component" value="Unassembled WGS sequence"/>
</dbReference>
<evidence type="ECO:0000313" key="2">
    <source>
        <dbReference type="EMBL" id="GBQ77208.1"/>
    </source>
</evidence>